<reference evidence="3" key="1">
    <citation type="journal article" date="2023" name="bioRxiv">
        <title>Improved chromosome-level genome assembly for marigold (Tagetes erecta).</title>
        <authorList>
            <person name="Jiang F."/>
            <person name="Yuan L."/>
            <person name="Wang S."/>
            <person name="Wang H."/>
            <person name="Xu D."/>
            <person name="Wang A."/>
            <person name="Fan W."/>
        </authorList>
    </citation>
    <scope>NUCLEOTIDE SEQUENCE</scope>
    <source>
        <strain evidence="3">WSJ</strain>
        <tissue evidence="3">Leaf</tissue>
    </source>
</reference>
<dbReference type="PANTHER" id="PTHR33018">
    <property type="entry name" value="OS10G0338966 PROTEIN-RELATED"/>
    <property type="match status" value="1"/>
</dbReference>
<dbReference type="Proteomes" id="UP001229421">
    <property type="component" value="Unassembled WGS sequence"/>
</dbReference>
<evidence type="ECO:0000256" key="1">
    <source>
        <dbReference type="SAM" id="MobiDB-lite"/>
    </source>
</evidence>
<name>A0AAD8KQT3_TARER</name>
<dbReference type="Pfam" id="PF26133">
    <property type="entry name" value="DUF8039"/>
    <property type="match status" value="1"/>
</dbReference>
<accession>A0AAD8KQT3</accession>
<keyword evidence="4" id="KW-1185">Reference proteome</keyword>
<dbReference type="EMBL" id="JAUHHV010000004">
    <property type="protein sequence ID" value="KAK1425963.1"/>
    <property type="molecule type" value="Genomic_DNA"/>
</dbReference>
<protein>
    <recommendedName>
        <fullName evidence="2">DUF8039 domain-containing protein</fullName>
    </recommendedName>
</protein>
<proteinExistence type="predicted"/>
<dbReference type="InterPro" id="IPR058352">
    <property type="entry name" value="DUF8039"/>
</dbReference>
<feature type="domain" description="DUF8039" evidence="2">
    <location>
        <begin position="2"/>
        <end position="72"/>
    </location>
</feature>
<evidence type="ECO:0000259" key="2">
    <source>
        <dbReference type="Pfam" id="PF26133"/>
    </source>
</evidence>
<comment type="caution">
    <text evidence="3">The sequence shown here is derived from an EMBL/GenBank/DDBJ whole genome shotgun (WGS) entry which is preliminary data.</text>
</comment>
<sequence length="140" mass="15615">MVTVAYGEVWPHQFSQIHSRPISEGCVKVSVDAINDDWCKLSVYKATKTDEVKCVEDMTLQIVQWPRYALKLAPVMESSHGSRIRTIDSPPIQDEENTFSSGYMPDMNDVNAGSEEMDMHDVNAELQGTFGGNIGDLAFL</sequence>
<gene>
    <name evidence="3" type="ORF">QVD17_14630</name>
</gene>
<feature type="region of interest" description="Disordered" evidence="1">
    <location>
        <begin position="82"/>
        <end position="105"/>
    </location>
</feature>
<dbReference type="PANTHER" id="PTHR33018:SF35">
    <property type="entry name" value="ULP1 PROTEASE FAMILY CATALYTIC DOMAIN, PAPAIN-LIKE CYSTEINE PEPTIDASE SUPERFAMILY"/>
    <property type="match status" value="1"/>
</dbReference>
<dbReference type="AlphaFoldDB" id="A0AAD8KQT3"/>
<evidence type="ECO:0000313" key="3">
    <source>
        <dbReference type="EMBL" id="KAK1425963.1"/>
    </source>
</evidence>
<evidence type="ECO:0000313" key="4">
    <source>
        <dbReference type="Proteomes" id="UP001229421"/>
    </source>
</evidence>
<organism evidence="3 4">
    <name type="scientific">Tagetes erecta</name>
    <name type="common">African marigold</name>
    <dbReference type="NCBI Taxonomy" id="13708"/>
    <lineage>
        <taxon>Eukaryota</taxon>
        <taxon>Viridiplantae</taxon>
        <taxon>Streptophyta</taxon>
        <taxon>Embryophyta</taxon>
        <taxon>Tracheophyta</taxon>
        <taxon>Spermatophyta</taxon>
        <taxon>Magnoliopsida</taxon>
        <taxon>eudicotyledons</taxon>
        <taxon>Gunneridae</taxon>
        <taxon>Pentapetalae</taxon>
        <taxon>asterids</taxon>
        <taxon>campanulids</taxon>
        <taxon>Asterales</taxon>
        <taxon>Asteraceae</taxon>
        <taxon>Asteroideae</taxon>
        <taxon>Heliantheae alliance</taxon>
        <taxon>Tageteae</taxon>
        <taxon>Tagetes</taxon>
    </lineage>
</organism>